<evidence type="ECO:0000313" key="3">
    <source>
        <dbReference type="EMBL" id="NYE12810.1"/>
    </source>
</evidence>
<evidence type="ECO:0000259" key="2">
    <source>
        <dbReference type="SMART" id="SM00854"/>
    </source>
</evidence>
<reference evidence="3 4" key="1">
    <citation type="submission" date="2020-07" db="EMBL/GenBank/DDBJ databases">
        <title>Sequencing the genomes of 1000 actinobacteria strains.</title>
        <authorList>
            <person name="Klenk H.-P."/>
        </authorList>
    </citation>
    <scope>NUCLEOTIDE SEQUENCE [LARGE SCALE GENOMIC DNA]</scope>
    <source>
        <strain evidence="3 4">DSM 43461</strain>
    </source>
</reference>
<comment type="caution">
    <text evidence="3">The sequence shown here is derived from an EMBL/GenBank/DDBJ whole genome shotgun (WGS) entry which is preliminary data.</text>
</comment>
<gene>
    <name evidence="3" type="ORF">BJ999_003106</name>
</gene>
<dbReference type="Pfam" id="PF09587">
    <property type="entry name" value="PGA_cap"/>
    <property type="match status" value="1"/>
</dbReference>
<dbReference type="SUPFAM" id="SSF56300">
    <property type="entry name" value="Metallo-dependent phosphatases"/>
    <property type="match status" value="1"/>
</dbReference>
<protein>
    <submittedName>
        <fullName evidence="3">Poly-gamma-glutamate synthesis protein (Capsule biosynthesis protein)</fullName>
    </submittedName>
</protein>
<dbReference type="Proteomes" id="UP000591272">
    <property type="component" value="Unassembled WGS sequence"/>
</dbReference>
<dbReference type="PANTHER" id="PTHR33393:SF13">
    <property type="entry name" value="PGA BIOSYNTHESIS PROTEIN CAPA"/>
    <property type="match status" value="1"/>
</dbReference>
<evidence type="ECO:0000313" key="4">
    <source>
        <dbReference type="Proteomes" id="UP000591272"/>
    </source>
</evidence>
<evidence type="ECO:0000256" key="1">
    <source>
        <dbReference type="ARBA" id="ARBA00005662"/>
    </source>
</evidence>
<dbReference type="CDD" id="cd07381">
    <property type="entry name" value="MPP_CapA"/>
    <property type="match status" value="1"/>
</dbReference>
<dbReference type="EMBL" id="JACCBT010000001">
    <property type="protein sequence ID" value="NYE12810.1"/>
    <property type="molecule type" value="Genomic_DNA"/>
</dbReference>
<dbReference type="RefSeq" id="WP_179833965.1">
    <property type="nucleotide sequence ID" value="NZ_BMRD01000001.1"/>
</dbReference>
<sequence>MAITIALAGDTMLGRGVAEEIAASGPYGLFSEGVREVFHEADLALVNLECCVSERGRRWDAPGKPFHFRAPPAAAETLADLGVDCVTLANNHALDYGPDALADTLDALRRAGVRTVGAGEDLGRAWEPAVLEAGGVRVAVLGATDHPADFAAGTSRPGVAHADLEDGVPDFLLEEVRRLRGGHDAVLVMPHWGPNMIPAPLPYVRRAAGRLVDAGATLVAGSSAHVFHAVARPVVFDMGDFIDDYAVDALLRNDLGLLFLVTLDAAGPSRIEAVPIRLDFCRTRLAGGADRAWIIDRFAKACAAFGTPVTVRDDRLVIERP</sequence>
<accession>A0A7Y9GA75</accession>
<feature type="domain" description="Capsule synthesis protein CapA" evidence="2">
    <location>
        <begin position="4"/>
        <end position="245"/>
    </location>
</feature>
<name>A0A7Y9GA75_9ACTN</name>
<dbReference type="AlphaFoldDB" id="A0A7Y9GA75"/>
<comment type="similarity">
    <text evidence="1">Belongs to the CapA family.</text>
</comment>
<proteinExistence type="inferred from homology"/>
<dbReference type="SMART" id="SM00854">
    <property type="entry name" value="PGA_cap"/>
    <property type="match status" value="1"/>
</dbReference>
<dbReference type="InterPro" id="IPR029052">
    <property type="entry name" value="Metallo-depent_PP-like"/>
</dbReference>
<dbReference type="Gene3D" id="3.60.21.10">
    <property type="match status" value="1"/>
</dbReference>
<dbReference type="InterPro" id="IPR052169">
    <property type="entry name" value="CW_Biosynth-Accessory"/>
</dbReference>
<keyword evidence="4" id="KW-1185">Reference proteome</keyword>
<dbReference type="PANTHER" id="PTHR33393">
    <property type="entry name" value="POLYGLUTAMINE SYNTHESIS ACCESSORY PROTEIN RV0574C-RELATED"/>
    <property type="match status" value="1"/>
</dbReference>
<organism evidence="3 4">
    <name type="scientific">Actinomadura citrea</name>
    <dbReference type="NCBI Taxonomy" id="46158"/>
    <lineage>
        <taxon>Bacteria</taxon>
        <taxon>Bacillati</taxon>
        <taxon>Actinomycetota</taxon>
        <taxon>Actinomycetes</taxon>
        <taxon>Streptosporangiales</taxon>
        <taxon>Thermomonosporaceae</taxon>
        <taxon>Actinomadura</taxon>
    </lineage>
</organism>
<dbReference type="InterPro" id="IPR019079">
    <property type="entry name" value="Capsule_synth_CapA"/>
</dbReference>